<dbReference type="GO" id="GO:0005507">
    <property type="term" value="F:copper ion binding"/>
    <property type="evidence" value="ECO:0007669"/>
    <property type="project" value="TreeGrafter"/>
</dbReference>
<dbReference type="AlphaFoldDB" id="A0A316TUN0"/>
<evidence type="ECO:0000256" key="10">
    <source>
        <dbReference type="RuleBase" id="RU361274"/>
    </source>
</evidence>
<comment type="catalytic activity">
    <reaction evidence="8">
        <text>adenosine + phosphate = alpha-D-ribose 1-phosphate + adenine</text>
        <dbReference type="Rhea" id="RHEA:27642"/>
        <dbReference type="ChEBI" id="CHEBI:16335"/>
        <dbReference type="ChEBI" id="CHEBI:16708"/>
        <dbReference type="ChEBI" id="CHEBI:43474"/>
        <dbReference type="ChEBI" id="CHEBI:57720"/>
        <dbReference type="EC" id="2.4.2.1"/>
    </reaction>
    <physiologicalReaction direction="left-to-right" evidence="8">
        <dbReference type="Rhea" id="RHEA:27643"/>
    </physiologicalReaction>
</comment>
<name>A0A316TUN0_9BACT</name>
<evidence type="ECO:0000256" key="8">
    <source>
        <dbReference type="ARBA" id="ARBA00048968"/>
    </source>
</evidence>
<evidence type="ECO:0000256" key="9">
    <source>
        <dbReference type="ARBA" id="ARBA00049893"/>
    </source>
</evidence>
<keyword evidence="12" id="KW-1185">Reference proteome</keyword>
<proteinExistence type="inferred from homology"/>
<accession>A0A316TUN0</accession>
<dbReference type="PANTHER" id="PTHR30616:SF2">
    <property type="entry name" value="PURINE NUCLEOSIDE PHOSPHORYLASE LACC1"/>
    <property type="match status" value="1"/>
</dbReference>
<evidence type="ECO:0000256" key="3">
    <source>
        <dbReference type="ARBA" id="ARBA00022679"/>
    </source>
</evidence>
<keyword evidence="6" id="KW-0862">Zinc</keyword>
<reference evidence="11 12" key="1">
    <citation type="submission" date="2018-05" db="EMBL/GenBank/DDBJ databases">
        <title>Rhodohalobacter halophilus gen. nov., sp. nov., a moderately halophilic member of the family Balneolaceae.</title>
        <authorList>
            <person name="Liu Z.-W."/>
        </authorList>
    </citation>
    <scope>NUCLEOTIDE SEQUENCE [LARGE SCALE GENOMIC DNA]</scope>
    <source>
        <strain evidence="11 12">8A47</strain>
    </source>
</reference>
<comment type="catalytic activity">
    <reaction evidence="1">
        <text>inosine + phosphate = alpha-D-ribose 1-phosphate + hypoxanthine</text>
        <dbReference type="Rhea" id="RHEA:27646"/>
        <dbReference type="ChEBI" id="CHEBI:17368"/>
        <dbReference type="ChEBI" id="CHEBI:17596"/>
        <dbReference type="ChEBI" id="CHEBI:43474"/>
        <dbReference type="ChEBI" id="CHEBI:57720"/>
        <dbReference type="EC" id="2.4.2.1"/>
    </reaction>
    <physiologicalReaction direction="left-to-right" evidence="1">
        <dbReference type="Rhea" id="RHEA:27647"/>
    </physiologicalReaction>
</comment>
<evidence type="ECO:0000256" key="5">
    <source>
        <dbReference type="ARBA" id="ARBA00022801"/>
    </source>
</evidence>
<evidence type="ECO:0000256" key="7">
    <source>
        <dbReference type="ARBA" id="ARBA00047989"/>
    </source>
</evidence>
<dbReference type="Pfam" id="PF02578">
    <property type="entry name" value="Cu-oxidase_4"/>
    <property type="match status" value="1"/>
</dbReference>
<organism evidence="11 12">
    <name type="scientific">Rhodohalobacter mucosus</name>
    <dbReference type="NCBI Taxonomy" id="2079485"/>
    <lineage>
        <taxon>Bacteria</taxon>
        <taxon>Pseudomonadati</taxon>
        <taxon>Balneolota</taxon>
        <taxon>Balneolia</taxon>
        <taxon>Balneolales</taxon>
        <taxon>Balneolaceae</taxon>
        <taxon>Rhodohalobacter</taxon>
    </lineage>
</organism>
<dbReference type="InterPro" id="IPR011324">
    <property type="entry name" value="Cytotoxic_necrot_fac-like_cat"/>
</dbReference>
<dbReference type="OrthoDB" id="4279at2"/>
<dbReference type="PANTHER" id="PTHR30616">
    <property type="entry name" value="UNCHARACTERIZED PROTEIN YFIH"/>
    <property type="match status" value="1"/>
</dbReference>
<evidence type="ECO:0000256" key="2">
    <source>
        <dbReference type="ARBA" id="ARBA00007353"/>
    </source>
</evidence>
<evidence type="ECO:0000256" key="6">
    <source>
        <dbReference type="ARBA" id="ARBA00022833"/>
    </source>
</evidence>
<evidence type="ECO:0000256" key="4">
    <source>
        <dbReference type="ARBA" id="ARBA00022723"/>
    </source>
</evidence>
<dbReference type="GO" id="GO:0017061">
    <property type="term" value="F:S-methyl-5-thioadenosine phosphorylase activity"/>
    <property type="evidence" value="ECO:0007669"/>
    <property type="project" value="UniProtKB-EC"/>
</dbReference>
<evidence type="ECO:0000313" key="11">
    <source>
        <dbReference type="EMBL" id="PWN07568.1"/>
    </source>
</evidence>
<comment type="catalytic activity">
    <reaction evidence="9">
        <text>S-methyl-5'-thioadenosine + phosphate = 5-(methylsulfanyl)-alpha-D-ribose 1-phosphate + adenine</text>
        <dbReference type="Rhea" id="RHEA:11852"/>
        <dbReference type="ChEBI" id="CHEBI:16708"/>
        <dbReference type="ChEBI" id="CHEBI:17509"/>
        <dbReference type="ChEBI" id="CHEBI:43474"/>
        <dbReference type="ChEBI" id="CHEBI:58533"/>
        <dbReference type="EC" id="2.4.2.28"/>
    </reaction>
    <physiologicalReaction direction="left-to-right" evidence="9">
        <dbReference type="Rhea" id="RHEA:11853"/>
    </physiologicalReaction>
</comment>
<dbReference type="GO" id="GO:0016787">
    <property type="term" value="F:hydrolase activity"/>
    <property type="evidence" value="ECO:0007669"/>
    <property type="project" value="UniProtKB-KW"/>
</dbReference>
<dbReference type="Gene3D" id="3.60.140.10">
    <property type="entry name" value="CNF1/YfiH-like putative cysteine hydrolases"/>
    <property type="match status" value="1"/>
</dbReference>
<dbReference type="InterPro" id="IPR003730">
    <property type="entry name" value="Cu_polyphenol_OxRdtase"/>
</dbReference>
<dbReference type="Proteomes" id="UP000245533">
    <property type="component" value="Unassembled WGS sequence"/>
</dbReference>
<dbReference type="SUPFAM" id="SSF64438">
    <property type="entry name" value="CNF1/YfiH-like putative cysteine hydrolases"/>
    <property type="match status" value="1"/>
</dbReference>
<comment type="similarity">
    <text evidence="2 10">Belongs to the purine nucleoside phosphorylase YfiH/LACC1 family.</text>
</comment>
<evidence type="ECO:0000256" key="1">
    <source>
        <dbReference type="ARBA" id="ARBA00000553"/>
    </source>
</evidence>
<sequence>MITVYHPDIFKDLPGIEAFFTEANRTLVNTHGTVSGLNLGYNTQAEKEEVDRNFEHLFHEIDWEPSHMVLASQVHGSSCKVVNEPGTVDGTDGIITKNEDLALGIRVADCAAILIADPVNRIIGAFHAGWKGAAGGIIPAGMETMTREGGDPDSFYVYISPCISCRNFEVGEEVAEQFPEKFVVKGTYPKPHVDLKGFLISQLNDGGVDLSRIQASDECTLESKRYYSYRRERDRAGRMLAMIKLT</sequence>
<dbReference type="NCBIfam" id="TIGR00726">
    <property type="entry name" value="peptidoglycan editing factor PgeF"/>
    <property type="match status" value="1"/>
</dbReference>
<comment type="catalytic activity">
    <reaction evidence="7">
        <text>adenosine + H2O + H(+) = inosine + NH4(+)</text>
        <dbReference type="Rhea" id="RHEA:24408"/>
        <dbReference type="ChEBI" id="CHEBI:15377"/>
        <dbReference type="ChEBI" id="CHEBI:15378"/>
        <dbReference type="ChEBI" id="CHEBI:16335"/>
        <dbReference type="ChEBI" id="CHEBI:17596"/>
        <dbReference type="ChEBI" id="CHEBI:28938"/>
        <dbReference type="EC" id="3.5.4.4"/>
    </reaction>
    <physiologicalReaction direction="left-to-right" evidence="7">
        <dbReference type="Rhea" id="RHEA:24409"/>
    </physiologicalReaction>
</comment>
<dbReference type="EMBL" id="QGGB01000003">
    <property type="protein sequence ID" value="PWN07568.1"/>
    <property type="molecule type" value="Genomic_DNA"/>
</dbReference>
<comment type="caution">
    <text evidence="11">The sequence shown here is derived from an EMBL/GenBank/DDBJ whole genome shotgun (WGS) entry which is preliminary data.</text>
</comment>
<dbReference type="InterPro" id="IPR038371">
    <property type="entry name" value="Cu_polyphenol_OxRdtase_sf"/>
</dbReference>
<keyword evidence="3" id="KW-0808">Transferase</keyword>
<keyword evidence="5" id="KW-0378">Hydrolase</keyword>
<dbReference type="CDD" id="cd16833">
    <property type="entry name" value="YfiH"/>
    <property type="match status" value="1"/>
</dbReference>
<dbReference type="RefSeq" id="WP_109645407.1">
    <property type="nucleotide sequence ID" value="NZ_QGGB01000003.1"/>
</dbReference>
<gene>
    <name evidence="11" type="primary">pgeF</name>
    <name evidence="11" type="ORF">DDZ15_04745</name>
</gene>
<evidence type="ECO:0000313" key="12">
    <source>
        <dbReference type="Proteomes" id="UP000245533"/>
    </source>
</evidence>
<keyword evidence="4" id="KW-0479">Metal-binding</keyword>
<protein>
    <recommendedName>
        <fullName evidence="10">Purine nucleoside phosphorylase</fullName>
    </recommendedName>
</protein>